<name>A0A645CHB8_9ZZZZ</name>
<protein>
    <recommendedName>
        <fullName evidence="1">IstB-like ATP-binding domain-containing protein</fullName>
    </recommendedName>
</protein>
<gene>
    <name evidence="2" type="ORF">SDC9_123328</name>
</gene>
<evidence type="ECO:0000313" key="2">
    <source>
        <dbReference type="EMBL" id="MPM76330.1"/>
    </source>
</evidence>
<comment type="caution">
    <text evidence="2">The sequence shown here is derived from an EMBL/GenBank/DDBJ whole genome shotgun (WGS) entry which is preliminary data.</text>
</comment>
<dbReference type="Gene3D" id="3.40.50.300">
    <property type="entry name" value="P-loop containing nucleotide triphosphate hydrolases"/>
    <property type="match status" value="1"/>
</dbReference>
<accession>A0A645CHB8</accession>
<feature type="domain" description="IstB-like ATP-binding" evidence="1">
    <location>
        <begin position="6"/>
        <end position="69"/>
    </location>
</feature>
<dbReference type="InterPro" id="IPR002611">
    <property type="entry name" value="IstB_ATP-bd"/>
</dbReference>
<dbReference type="EMBL" id="VSSQ01027212">
    <property type="protein sequence ID" value="MPM76330.1"/>
    <property type="molecule type" value="Genomic_DNA"/>
</dbReference>
<dbReference type="InterPro" id="IPR027417">
    <property type="entry name" value="P-loop_NTPase"/>
</dbReference>
<organism evidence="2">
    <name type="scientific">bioreactor metagenome</name>
    <dbReference type="NCBI Taxonomy" id="1076179"/>
    <lineage>
        <taxon>unclassified sequences</taxon>
        <taxon>metagenomes</taxon>
        <taxon>ecological metagenomes</taxon>
    </lineage>
</organism>
<evidence type="ECO:0000259" key="1">
    <source>
        <dbReference type="Pfam" id="PF01695"/>
    </source>
</evidence>
<sequence>MDNNMRSAPMEIIEDRHGNRSTIITSQLPVAKWYDVIGDSTLADAILDRLVHESHRIELIGESLRRKQKLIY</sequence>
<proteinExistence type="predicted"/>
<dbReference type="GO" id="GO:0005524">
    <property type="term" value="F:ATP binding"/>
    <property type="evidence" value="ECO:0007669"/>
    <property type="project" value="InterPro"/>
</dbReference>
<reference evidence="2" key="1">
    <citation type="submission" date="2019-08" db="EMBL/GenBank/DDBJ databases">
        <authorList>
            <person name="Kucharzyk K."/>
            <person name="Murdoch R.W."/>
            <person name="Higgins S."/>
            <person name="Loffler F."/>
        </authorList>
    </citation>
    <scope>NUCLEOTIDE SEQUENCE</scope>
</reference>
<dbReference type="AlphaFoldDB" id="A0A645CHB8"/>
<dbReference type="Pfam" id="PF01695">
    <property type="entry name" value="IstB_IS21"/>
    <property type="match status" value="1"/>
</dbReference>